<dbReference type="InterPro" id="IPR020846">
    <property type="entry name" value="MFS_dom"/>
</dbReference>
<keyword evidence="10" id="KW-1185">Reference proteome</keyword>
<keyword evidence="2" id="KW-0813">Transport</keyword>
<comment type="subcellular location">
    <subcellularLocation>
        <location evidence="1">Membrane</location>
        <topology evidence="1">Multi-pass membrane protein</topology>
    </subcellularLocation>
</comment>
<dbReference type="OrthoDB" id="431755at2759"/>
<dbReference type="SUPFAM" id="SSF103473">
    <property type="entry name" value="MFS general substrate transporter"/>
    <property type="match status" value="1"/>
</dbReference>
<feature type="domain" description="Major facilitator superfamily (MFS) profile" evidence="8">
    <location>
        <begin position="32"/>
        <end position="147"/>
    </location>
</feature>
<dbReference type="GO" id="GO:0016020">
    <property type="term" value="C:membrane"/>
    <property type="evidence" value="ECO:0007669"/>
    <property type="project" value="UniProtKB-SubCell"/>
</dbReference>
<evidence type="ECO:0000256" key="7">
    <source>
        <dbReference type="SAM" id="Phobius"/>
    </source>
</evidence>
<evidence type="ECO:0000256" key="3">
    <source>
        <dbReference type="ARBA" id="ARBA00022692"/>
    </source>
</evidence>
<keyword evidence="3 7" id="KW-0812">Transmembrane</keyword>
<dbReference type="GO" id="GO:0022857">
    <property type="term" value="F:transmembrane transporter activity"/>
    <property type="evidence" value="ECO:0007669"/>
    <property type="project" value="InterPro"/>
</dbReference>
<feature type="non-terminal residue" evidence="9">
    <location>
        <position position="147"/>
    </location>
</feature>
<reference evidence="9" key="1">
    <citation type="submission" date="2021-02" db="EMBL/GenBank/DDBJ databases">
        <authorList>
            <person name="Dougan E. K."/>
            <person name="Rhodes N."/>
            <person name="Thang M."/>
            <person name="Chan C."/>
        </authorList>
    </citation>
    <scope>NUCLEOTIDE SEQUENCE</scope>
</reference>
<dbReference type="InterPro" id="IPR011701">
    <property type="entry name" value="MFS"/>
</dbReference>
<dbReference type="PROSITE" id="PS50850">
    <property type="entry name" value="MFS"/>
    <property type="match status" value="1"/>
</dbReference>
<dbReference type="InterPro" id="IPR050930">
    <property type="entry name" value="MFS_Vesicular_Transporter"/>
</dbReference>
<dbReference type="Pfam" id="PF07690">
    <property type="entry name" value="MFS_1"/>
    <property type="match status" value="1"/>
</dbReference>
<dbReference type="AlphaFoldDB" id="A0A812N9Y5"/>
<sequence length="147" mass="15361">MSAVEVSSAPGQGEGSTCGEEEFTPPPHRDRIFALIVIGTFCGQLGLSIIAPFFPAEAKEKGVQGTALGWIFSIFELATMVGTPITTRLLVRSGSKPILVAGNFLGGMANILNGLCWYVGDGAPFIVCCLLLRVVAGFAFSFESTAG</sequence>
<feature type="transmembrane region" description="Helical" evidence="7">
    <location>
        <begin position="124"/>
        <end position="142"/>
    </location>
</feature>
<evidence type="ECO:0000313" key="10">
    <source>
        <dbReference type="Proteomes" id="UP000601435"/>
    </source>
</evidence>
<evidence type="ECO:0000256" key="4">
    <source>
        <dbReference type="ARBA" id="ARBA00022989"/>
    </source>
</evidence>
<dbReference type="Proteomes" id="UP000601435">
    <property type="component" value="Unassembled WGS sequence"/>
</dbReference>
<evidence type="ECO:0000256" key="2">
    <source>
        <dbReference type="ARBA" id="ARBA00022448"/>
    </source>
</evidence>
<dbReference type="Gene3D" id="1.20.1250.20">
    <property type="entry name" value="MFS general substrate transporter like domains"/>
    <property type="match status" value="1"/>
</dbReference>
<feature type="transmembrane region" description="Helical" evidence="7">
    <location>
        <begin position="67"/>
        <end position="91"/>
    </location>
</feature>
<dbReference type="InterPro" id="IPR036259">
    <property type="entry name" value="MFS_trans_sf"/>
</dbReference>
<feature type="transmembrane region" description="Helical" evidence="7">
    <location>
        <begin position="32"/>
        <end position="55"/>
    </location>
</feature>
<dbReference type="EMBL" id="CAJNJA010012406">
    <property type="protein sequence ID" value="CAE7296133.1"/>
    <property type="molecule type" value="Genomic_DNA"/>
</dbReference>
<evidence type="ECO:0000259" key="8">
    <source>
        <dbReference type="PROSITE" id="PS50850"/>
    </source>
</evidence>
<name>A0A812N9Y5_9DINO</name>
<proteinExistence type="predicted"/>
<comment type="caution">
    <text evidence="9">The sequence shown here is derived from an EMBL/GenBank/DDBJ whole genome shotgun (WGS) entry which is preliminary data.</text>
</comment>
<keyword evidence="4 7" id="KW-1133">Transmembrane helix</keyword>
<dbReference type="PANTHER" id="PTHR23506">
    <property type="entry name" value="GH10249P"/>
    <property type="match status" value="1"/>
</dbReference>
<evidence type="ECO:0000256" key="5">
    <source>
        <dbReference type="ARBA" id="ARBA00023136"/>
    </source>
</evidence>
<dbReference type="PANTHER" id="PTHR23506:SF26">
    <property type="entry name" value="MFS-TYPE TRANSPORTER SLC18B1"/>
    <property type="match status" value="1"/>
</dbReference>
<feature type="region of interest" description="Disordered" evidence="6">
    <location>
        <begin position="1"/>
        <end position="25"/>
    </location>
</feature>
<feature type="transmembrane region" description="Helical" evidence="7">
    <location>
        <begin position="98"/>
        <end position="118"/>
    </location>
</feature>
<evidence type="ECO:0000313" key="9">
    <source>
        <dbReference type="EMBL" id="CAE7296133.1"/>
    </source>
</evidence>
<keyword evidence="5 7" id="KW-0472">Membrane</keyword>
<organism evidence="9 10">
    <name type="scientific">Symbiodinium necroappetens</name>
    <dbReference type="NCBI Taxonomy" id="1628268"/>
    <lineage>
        <taxon>Eukaryota</taxon>
        <taxon>Sar</taxon>
        <taxon>Alveolata</taxon>
        <taxon>Dinophyceae</taxon>
        <taxon>Suessiales</taxon>
        <taxon>Symbiodiniaceae</taxon>
        <taxon>Symbiodinium</taxon>
    </lineage>
</organism>
<evidence type="ECO:0000256" key="1">
    <source>
        <dbReference type="ARBA" id="ARBA00004141"/>
    </source>
</evidence>
<protein>
    <submittedName>
        <fullName evidence="9">SLC18B1 protein</fullName>
    </submittedName>
</protein>
<evidence type="ECO:0000256" key="6">
    <source>
        <dbReference type="SAM" id="MobiDB-lite"/>
    </source>
</evidence>
<accession>A0A812N9Y5</accession>
<gene>
    <name evidence="9" type="primary">SLC18B1</name>
    <name evidence="9" type="ORF">SNEC2469_LOCUS7277</name>
</gene>